<feature type="region of interest" description="Disordered" evidence="1">
    <location>
        <begin position="1"/>
        <end position="22"/>
    </location>
</feature>
<keyword evidence="3" id="KW-1185">Reference proteome</keyword>
<reference evidence="3" key="1">
    <citation type="submission" date="2020-09" db="EMBL/GenBank/DDBJ databases">
        <title>Whole genome shotgun sequence of Streptomyces cinnamonensis NBRC 15873.</title>
        <authorList>
            <person name="Komaki H."/>
            <person name="Tamura T."/>
        </authorList>
    </citation>
    <scope>NUCLEOTIDE SEQUENCE [LARGE SCALE GENOMIC DNA]</scope>
    <source>
        <strain evidence="3">NBRC 15873</strain>
    </source>
</reference>
<comment type="caution">
    <text evidence="2">The sequence shown here is derived from an EMBL/GenBank/DDBJ whole genome shotgun (WGS) entry which is preliminary data.</text>
</comment>
<proteinExistence type="predicted"/>
<dbReference type="EMBL" id="BNDV01000017">
    <property type="protein sequence ID" value="GHI17839.1"/>
    <property type="molecule type" value="Genomic_DNA"/>
</dbReference>
<dbReference type="Proteomes" id="UP000660554">
    <property type="component" value="Unassembled WGS sequence"/>
</dbReference>
<evidence type="ECO:0000256" key="1">
    <source>
        <dbReference type="SAM" id="MobiDB-lite"/>
    </source>
</evidence>
<gene>
    <name evidence="2" type="ORF">Scinn_73020</name>
</gene>
<name>A0ABQ3NYK2_STRVG</name>
<protein>
    <submittedName>
        <fullName evidence="2">Uncharacterized protein</fullName>
    </submittedName>
</protein>
<sequence length="99" mass="10777">MDGPAAAALAQGSDLEQFQRQRDEVHKRARSRLESAGLVIGLDTINCLICVACEGWKTGEDGKCANCPHDSFSHNIIQLQSHTMTSAPQGELSRATRRL</sequence>
<accession>A0ABQ3NYK2</accession>
<organism evidence="2 3">
    <name type="scientific">Streptomyces virginiae</name>
    <name type="common">Streptomyces cinnamonensis</name>
    <dbReference type="NCBI Taxonomy" id="1961"/>
    <lineage>
        <taxon>Bacteria</taxon>
        <taxon>Bacillati</taxon>
        <taxon>Actinomycetota</taxon>
        <taxon>Actinomycetes</taxon>
        <taxon>Kitasatosporales</taxon>
        <taxon>Streptomycetaceae</taxon>
        <taxon>Streptomyces</taxon>
    </lineage>
</organism>
<evidence type="ECO:0000313" key="3">
    <source>
        <dbReference type="Proteomes" id="UP000660554"/>
    </source>
</evidence>
<evidence type="ECO:0000313" key="2">
    <source>
        <dbReference type="EMBL" id="GHI17839.1"/>
    </source>
</evidence>